<keyword evidence="4 9" id="KW-1133">Transmembrane helix</keyword>
<feature type="repeat" description="ANK" evidence="7">
    <location>
        <begin position="90"/>
        <end position="111"/>
    </location>
</feature>
<dbReference type="GeneID" id="110784004"/>
<evidence type="ECO:0000256" key="5">
    <source>
        <dbReference type="ARBA" id="ARBA00023043"/>
    </source>
</evidence>
<name>A0ABM3RP23_SPIOL</name>
<evidence type="ECO:0000256" key="9">
    <source>
        <dbReference type="SAM" id="Phobius"/>
    </source>
</evidence>
<evidence type="ECO:0000256" key="1">
    <source>
        <dbReference type="ARBA" id="ARBA00004141"/>
    </source>
</evidence>
<evidence type="ECO:0000259" key="10">
    <source>
        <dbReference type="Pfam" id="PF13962"/>
    </source>
</evidence>
<dbReference type="InterPro" id="IPR002110">
    <property type="entry name" value="Ankyrin_rpt"/>
</dbReference>
<comment type="subcellular location">
    <subcellularLocation>
        <location evidence="1">Membrane</location>
        <topology evidence="1">Multi-pass membrane protein</topology>
    </subcellularLocation>
</comment>
<dbReference type="SMART" id="SM00248">
    <property type="entry name" value="ANK"/>
    <property type="match status" value="4"/>
</dbReference>
<proteinExistence type="predicted"/>
<feature type="repeat" description="ANK" evidence="7">
    <location>
        <begin position="158"/>
        <end position="191"/>
    </location>
</feature>
<sequence length="426" mass="47448">MSKTCLKLARIKDAIKTCLKECLPSYLLRSIRIRNKALIAIILQIEPAFINLRDEDGKTPLDHATSVGNIDILQYLLEKDVECALKRDKNGFFPIHTAAAHGHVQAIRMLLGHCPDPEEMLTYTGQNILHVAAACGKINVFRYIQNTFGCLMNEKDMNGNTPLHMATMNWHPKVVSDMTWDKRVDLSVVNNNGLTALDVAEFNMGESHSYDKRLTWIALEAAGAPRAPKKEALKPSRTEQKPETNISADTDRYRDRVNTLLVVATLVATVTFAAGFTMPGGNNDSDPNQCMATMLQNKAFHVFIICDTIAMLCSILVVISLIWAQLGDLKLVLMALRLAIPLLGVGLIMMSLAFMAGVYVVVTQLNWLAYAVLFMGFVFLVAIILLLLPLCLPLYSQNCFFRRITYYPFYLFILLTVTSGDNKIAG</sequence>
<feature type="repeat" description="ANK" evidence="7">
    <location>
        <begin position="56"/>
        <end position="88"/>
    </location>
</feature>
<evidence type="ECO:0000256" key="2">
    <source>
        <dbReference type="ARBA" id="ARBA00022692"/>
    </source>
</evidence>
<evidence type="ECO:0000256" key="8">
    <source>
        <dbReference type="SAM" id="MobiDB-lite"/>
    </source>
</evidence>
<dbReference type="SUPFAM" id="SSF48403">
    <property type="entry name" value="Ankyrin repeat"/>
    <property type="match status" value="1"/>
</dbReference>
<accession>A0ABM3RP23</accession>
<feature type="compositionally biased region" description="Basic and acidic residues" evidence="8">
    <location>
        <begin position="228"/>
        <end position="242"/>
    </location>
</feature>
<dbReference type="InterPro" id="IPR036770">
    <property type="entry name" value="Ankyrin_rpt-contain_sf"/>
</dbReference>
<evidence type="ECO:0000256" key="4">
    <source>
        <dbReference type="ARBA" id="ARBA00022989"/>
    </source>
</evidence>
<keyword evidence="6 9" id="KW-0472">Membrane</keyword>
<reference evidence="12" key="2">
    <citation type="submission" date="2025-08" db="UniProtKB">
        <authorList>
            <consortium name="RefSeq"/>
        </authorList>
    </citation>
    <scope>IDENTIFICATION</scope>
    <source>
        <tissue evidence="12">Leaf</tissue>
    </source>
</reference>
<evidence type="ECO:0000313" key="11">
    <source>
        <dbReference type="Proteomes" id="UP000813463"/>
    </source>
</evidence>
<dbReference type="Pfam" id="PF00023">
    <property type="entry name" value="Ank"/>
    <property type="match status" value="1"/>
</dbReference>
<feature type="transmembrane region" description="Helical" evidence="9">
    <location>
        <begin position="404"/>
        <end position="420"/>
    </location>
</feature>
<dbReference type="RefSeq" id="XP_056697361.1">
    <property type="nucleotide sequence ID" value="XM_056841383.1"/>
</dbReference>
<dbReference type="Gene3D" id="1.25.40.20">
    <property type="entry name" value="Ankyrin repeat-containing domain"/>
    <property type="match status" value="1"/>
</dbReference>
<dbReference type="Pfam" id="PF12796">
    <property type="entry name" value="Ank_2"/>
    <property type="match status" value="1"/>
</dbReference>
<dbReference type="PROSITE" id="PS50088">
    <property type="entry name" value="ANK_REPEAT"/>
    <property type="match status" value="3"/>
</dbReference>
<feature type="transmembrane region" description="Helical" evidence="9">
    <location>
        <begin position="338"/>
        <end position="361"/>
    </location>
</feature>
<feature type="transmembrane region" description="Helical" evidence="9">
    <location>
        <begin position="367"/>
        <end position="392"/>
    </location>
</feature>
<evidence type="ECO:0000256" key="7">
    <source>
        <dbReference type="PROSITE-ProRule" id="PRU00023"/>
    </source>
</evidence>
<dbReference type="PANTHER" id="PTHR24186">
    <property type="entry name" value="PROTEIN PHOSPHATASE 1 REGULATORY SUBUNIT"/>
    <property type="match status" value="1"/>
</dbReference>
<feature type="region of interest" description="Disordered" evidence="8">
    <location>
        <begin position="227"/>
        <end position="249"/>
    </location>
</feature>
<evidence type="ECO:0000313" key="12">
    <source>
        <dbReference type="RefSeq" id="XP_056697361.1"/>
    </source>
</evidence>
<protein>
    <submittedName>
        <fullName evidence="12">Protein ACCELERATED CELL DEATH 6</fullName>
    </submittedName>
</protein>
<keyword evidence="5 7" id="KW-0040">ANK repeat</keyword>
<dbReference type="InterPro" id="IPR026961">
    <property type="entry name" value="PGG_dom"/>
</dbReference>
<dbReference type="PROSITE" id="PS50297">
    <property type="entry name" value="ANK_REP_REGION"/>
    <property type="match status" value="2"/>
</dbReference>
<keyword evidence="11" id="KW-1185">Reference proteome</keyword>
<keyword evidence="2 9" id="KW-0812">Transmembrane</keyword>
<reference evidence="11" key="1">
    <citation type="journal article" date="2021" name="Nat. Commun.">
        <title>Genomic analyses provide insights into spinach domestication and the genetic basis of agronomic traits.</title>
        <authorList>
            <person name="Cai X."/>
            <person name="Sun X."/>
            <person name="Xu C."/>
            <person name="Sun H."/>
            <person name="Wang X."/>
            <person name="Ge C."/>
            <person name="Zhang Z."/>
            <person name="Wang Q."/>
            <person name="Fei Z."/>
            <person name="Jiao C."/>
            <person name="Wang Q."/>
        </authorList>
    </citation>
    <scope>NUCLEOTIDE SEQUENCE [LARGE SCALE GENOMIC DNA]</scope>
    <source>
        <strain evidence="11">cv. Varoflay</strain>
    </source>
</reference>
<feature type="transmembrane region" description="Helical" evidence="9">
    <location>
        <begin position="260"/>
        <end position="279"/>
    </location>
</feature>
<dbReference type="PANTHER" id="PTHR24186:SF46">
    <property type="entry name" value="PROTEIN ACCELERATED CELL DEATH 6-LIKE"/>
    <property type="match status" value="1"/>
</dbReference>
<evidence type="ECO:0000256" key="6">
    <source>
        <dbReference type="ARBA" id="ARBA00023136"/>
    </source>
</evidence>
<feature type="domain" description="PGG" evidence="10">
    <location>
        <begin position="252"/>
        <end position="361"/>
    </location>
</feature>
<feature type="transmembrane region" description="Helical" evidence="9">
    <location>
        <begin position="299"/>
        <end position="326"/>
    </location>
</feature>
<organism evidence="11 12">
    <name type="scientific">Spinacia oleracea</name>
    <name type="common">Spinach</name>
    <dbReference type="NCBI Taxonomy" id="3562"/>
    <lineage>
        <taxon>Eukaryota</taxon>
        <taxon>Viridiplantae</taxon>
        <taxon>Streptophyta</taxon>
        <taxon>Embryophyta</taxon>
        <taxon>Tracheophyta</taxon>
        <taxon>Spermatophyta</taxon>
        <taxon>Magnoliopsida</taxon>
        <taxon>eudicotyledons</taxon>
        <taxon>Gunneridae</taxon>
        <taxon>Pentapetalae</taxon>
        <taxon>Caryophyllales</taxon>
        <taxon>Chenopodiaceae</taxon>
        <taxon>Chenopodioideae</taxon>
        <taxon>Anserineae</taxon>
        <taxon>Spinacia</taxon>
    </lineage>
</organism>
<keyword evidence="3" id="KW-0677">Repeat</keyword>
<dbReference type="Proteomes" id="UP000813463">
    <property type="component" value="Chromosome 1"/>
</dbReference>
<gene>
    <name evidence="12" type="primary">LOC110784004</name>
</gene>
<evidence type="ECO:0000256" key="3">
    <source>
        <dbReference type="ARBA" id="ARBA00022737"/>
    </source>
</evidence>
<dbReference type="Pfam" id="PF13962">
    <property type="entry name" value="PGG"/>
    <property type="match status" value="1"/>
</dbReference>